<name>A0A6J4N3Q4_9ACTN</name>
<gene>
    <name evidence="2" type="ORF">AVDCRST_MAG06-462</name>
</gene>
<dbReference type="EMBL" id="CADCUP010000035">
    <property type="protein sequence ID" value="CAA9375600.1"/>
    <property type="molecule type" value="Genomic_DNA"/>
</dbReference>
<feature type="compositionally biased region" description="Low complexity" evidence="1">
    <location>
        <begin position="313"/>
        <end position="326"/>
    </location>
</feature>
<reference evidence="2" key="1">
    <citation type="submission" date="2020-02" db="EMBL/GenBank/DDBJ databases">
        <authorList>
            <person name="Meier V. D."/>
        </authorList>
    </citation>
    <scope>NUCLEOTIDE SEQUENCE</scope>
    <source>
        <strain evidence="2">AVDCRST_MAG06</strain>
    </source>
</reference>
<organism evidence="2">
    <name type="scientific">uncultured Nocardioides sp</name>
    <dbReference type="NCBI Taxonomy" id="198441"/>
    <lineage>
        <taxon>Bacteria</taxon>
        <taxon>Bacillati</taxon>
        <taxon>Actinomycetota</taxon>
        <taxon>Actinomycetes</taxon>
        <taxon>Propionibacteriales</taxon>
        <taxon>Nocardioidaceae</taxon>
        <taxon>Nocardioides</taxon>
        <taxon>environmental samples</taxon>
    </lineage>
</organism>
<proteinExistence type="predicted"/>
<feature type="region of interest" description="Disordered" evidence="1">
    <location>
        <begin position="313"/>
        <end position="383"/>
    </location>
</feature>
<feature type="compositionally biased region" description="Basic and acidic residues" evidence="1">
    <location>
        <begin position="20"/>
        <end position="36"/>
    </location>
</feature>
<feature type="region of interest" description="Disordered" evidence="1">
    <location>
        <begin position="1"/>
        <end position="269"/>
    </location>
</feature>
<feature type="compositionally biased region" description="Low complexity" evidence="1">
    <location>
        <begin position="201"/>
        <end position="214"/>
    </location>
</feature>
<feature type="compositionally biased region" description="Basic residues" evidence="1">
    <location>
        <begin position="65"/>
        <end position="125"/>
    </location>
</feature>
<feature type="non-terminal residue" evidence="2">
    <location>
        <position position="383"/>
    </location>
</feature>
<feature type="compositionally biased region" description="Basic residues" evidence="1">
    <location>
        <begin position="327"/>
        <end position="354"/>
    </location>
</feature>
<feature type="compositionally biased region" description="Basic residues" evidence="1">
    <location>
        <begin position="176"/>
        <end position="200"/>
    </location>
</feature>
<sequence>EERTREPPGVAAGHGAAGDRVLRGAQHERADGDGQRRLRGVADTGALDPVVVRVDPRRPVGPAGGHRHHRRGPRRPVGHRVPARRLRPGHRARHRAGAARARRRQRPGGRPHRLRRPRGRGRPHGRGAVPRLRPGPARLLLPHDGRGQPHRAGDVRRLRDRRRGADPHRHPEGLHPRRRAPGLRPRRLPLRLHRRDRRARPGAGPRLAGRQGAADHGRRRACAGEPRRHARVHVGPPQRAGARLRRHRPAVGQRVRRQHVRRAQPDRAGHQLRLARGGGARGVRRHRVHRPAGRVAHQRGVPVRAGVPRRVAVAGRAARHPAVAGPGRRRAGRSAARLLRRRLRPPAHRRHRPRRDAVGHHVQPRRARRAGSPGRPDPPSDAV</sequence>
<feature type="compositionally biased region" description="Basic and acidic residues" evidence="1">
    <location>
        <begin position="141"/>
        <end position="175"/>
    </location>
</feature>
<feature type="compositionally biased region" description="Basic residues" evidence="1">
    <location>
        <begin position="242"/>
        <end position="262"/>
    </location>
</feature>
<evidence type="ECO:0000313" key="2">
    <source>
        <dbReference type="EMBL" id="CAA9375600.1"/>
    </source>
</evidence>
<feature type="compositionally biased region" description="Low complexity" evidence="1">
    <location>
        <begin position="126"/>
        <end position="140"/>
    </location>
</feature>
<feature type="non-terminal residue" evidence="2">
    <location>
        <position position="1"/>
    </location>
</feature>
<accession>A0A6J4N3Q4</accession>
<protein>
    <submittedName>
        <fullName evidence="2">Uncharacterized protein</fullName>
    </submittedName>
</protein>
<dbReference type="AlphaFoldDB" id="A0A6J4N3Q4"/>
<evidence type="ECO:0000256" key="1">
    <source>
        <dbReference type="SAM" id="MobiDB-lite"/>
    </source>
</evidence>